<comment type="caution">
    <text evidence="1">The sequence shown here is derived from an EMBL/GenBank/DDBJ whole genome shotgun (WGS) entry which is preliminary data.</text>
</comment>
<reference evidence="1 2" key="1">
    <citation type="submission" date="2024-11" db="EMBL/GenBank/DDBJ databases">
        <title>Adaptive evolution of stress response genes in parasites aligns with host niche diversity.</title>
        <authorList>
            <person name="Hahn C."/>
            <person name="Resl P."/>
        </authorList>
    </citation>
    <scope>NUCLEOTIDE SEQUENCE [LARGE SCALE GENOMIC DNA]</scope>
    <source>
        <strain evidence="1">EGGRZ-B1_66</strain>
        <tissue evidence="1">Body</tissue>
    </source>
</reference>
<keyword evidence="2" id="KW-1185">Reference proteome</keyword>
<organism evidence="1 2">
    <name type="scientific">Cichlidogyrus casuarinus</name>
    <dbReference type="NCBI Taxonomy" id="1844966"/>
    <lineage>
        <taxon>Eukaryota</taxon>
        <taxon>Metazoa</taxon>
        <taxon>Spiralia</taxon>
        <taxon>Lophotrochozoa</taxon>
        <taxon>Platyhelminthes</taxon>
        <taxon>Monogenea</taxon>
        <taxon>Monopisthocotylea</taxon>
        <taxon>Dactylogyridea</taxon>
        <taxon>Ancyrocephalidae</taxon>
        <taxon>Cichlidogyrus</taxon>
    </lineage>
</organism>
<accession>A0ABD2Q4Z1</accession>
<protein>
    <submittedName>
        <fullName evidence="1">Uncharacterized protein</fullName>
    </submittedName>
</protein>
<name>A0ABD2Q4Z1_9PLAT</name>
<dbReference type="EMBL" id="JBJKFK010000935">
    <property type="protein sequence ID" value="KAL3314671.1"/>
    <property type="molecule type" value="Genomic_DNA"/>
</dbReference>
<evidence type="ECO:0000313" key="2">
    <source>
        <dbReference type="Proteomes" id="UP001626550"/>
    </source>
</evidence>
<dbReference type="Proteomes" id="UP001626550">
    <property type="component" value="Unassembled WGS sequence"/>
</dbReference>
<proteinExistence type="predicted"/>
<evidence type="ECO:0000313" key="1">
    <source>
        <dbReference type="EMBL" id="KAL3314671.1"/>
    </source>
</evidence>
<dbReference type="AlphaFoldDB" id="A0ABD2Q4Z1"/>
<sequence length="409" mass="47460">MVAKNERYAFDPKKDAELIKFSEEFVDQLICKVAKDLSKSQVLSNRTSGVGSSYPEAPKSLIIPVSSDTHIYVPSRYTTRTLLPPKHRKNRSKSMDLTKNKSTNGSISWWQPFKGQTIGGQFDSIIPDRPDNAHAIFKASIHRQNKTEENYVNFLQRDSQMPCKHSASHERNLRNETYVFDDLFRDNHPNLNPQEEEVVDKLRKSILSGDYTRLKHFVRQLRCNCYYCRQSISLIDNKYINSFQTSAPNFNNNRDADKISQIVSENQDLKARISKLEATIFGSNFSIDSNQTPSFKPCRISDYQHSTTFYRDNVKIEMDIRLSRLQDRQKLLSQELSQLMLEEEGLLTRVSPSIARTTYHQRRLSIVRHRKGDTVSKLQRLNREIEITAQKLGISMHNFDSYPRASFVH</sequence>
<gene>
    <name evidence="1" type="ORF">Ciccas_006707</name>
</gene>